<feature type="transmembrane region" description="Helical" evidence="2">
    <location>
        <begin position="279"/>
        <end position="303"/>
    </location>
</feature>
<feature type="signal peptide" evidence="3">
    <location>
        <begin position="1"/>
        <end position="27"/>
    </location>
</feature>
<name>A0A2N9L675_9BACT</name>
<sequence length="327" mass="35627">MNARQCSSLSNLFATAAIVLSCAVAVAQTGSAPDSAAQARRQVQHQAQNQSPAMQPPSEQDVAETQTQFLKLLRLSPVLTSVVARDPSLLSDQDYVARNNPELAQFMVSHPDIAKNPEFYLFSRLDQRGGHRDQALERAVWPDLVPQDPYRQSNTGEVMNRVTPIILFPCFLVAIVWIIYLFIQSSRWNRAFKQQSEIHSRLIDKFSSSQELAAYMETEAGKQFLSASAYAPGPQAGPHMPNVVARVITPMQVGVVLTLLGIGLYFLRNAGPDMATPMAVLGTLALMPGIGFILSAGATWAIAQRLGLMPEKADHDAGTSLGPTGRQ</sequence>
<feature type="transmembrane region" description="Helical" evidence="2">
    <location>
        <begin position="247"/>
        <end position="267"/>
    </location>
</feature>
<organism evidence="4 5">
    <name type="scientific">Candidatus Sulfuritelmatomonas gaucii</name>
    <dbReference type="NCBI Taxonomy" id="2043161"/>
    <lineage>
        <taxon>Bacteria</taxon>
        <taxon>Pseudomonadati</taxon>
        <taxon>Acidobacteriota</taxon>
        <taxon>Terriglobia</taxon>
        <taxon>Terriglobales</taxon>
        <taxon>Acidobacteriaceae</taxon>
        <taxon>Candidatus Sulfuritelmatomonas</taxon>
    </lineage>
</organism>
<evidence type="ECO:0000313" key="4">
    <source>
        <dbReference type="EMBL" id="SPE18806.1"/>
    </source>
</evidence>
<dbReference type="EMBL" id="OKRB01000072">
    <property type="protein sequence ID" value="SPE18806.1"/>
    <property type="molecule type" value="Genomic_DNA"/>
</dbReference>
<gene>
    <name evidence="4" type="ORF">SBA5_170045</name>
</gene>
<dbReference type="AlphaFoldDB" id="A0A2N9L675"/>
<proteinExistence type="predicted"/>
<dbReference type="OrthoDB" id="117631at2"/>
<evidence type="ECO:0000256" key="1">
    <source>
        <dbReference type="SAM" id="MobiDB-lite"/>
    </source>
</evidence>
<keyword evidence="2" id="KW-0812">Transmembrane</keyword>
<feature type="region of interest" description="Disordered" evidence="1">
    <location>
        <begin position="36"/>
        <end position="63"/>
    </location>
</feature>
<evidence type="ECO:0000256" key="2">
    <source>
        <dbReference type="SAM" id="Phobius"/>
    </source>
</evidence>
<feature type="chain" id="PRO_5014737873" evidence="3">
    <location>
        <begin position="28"/>
        <end position="327"/>
    </location>
</feature>
<keyword evidence="3" id="KW-0732">Signal</keyword>
<feature type="compositionally biased region" description="Low complexity" evidence="1">
    <location>
        <begin position="36"/>
        <end position="50"/>
    </location>
</feature>
<evidence type="ECO:0000313" key="5">
    <source>
        <dbReference type="Proteomes" id="UP000239735"/>
    </source>
</evidence>
<keyword evidence="2" id="KW-1133">Transmembrane helix</keyword>
<protein>
    <submittedName>
        <fullName evidence="4">Uncharacterized protein</fullName>
    </submittedName>
</protein>
<feature type="transmembrane region" description="Helical" evidence="2">
    <location>
        <begin position="162"/>
        <end position="183"/>
    </location>
</feature>
<evidence type="ECO:0000256" key="3">
    <source>
        <dbReference type="SAM" id="SignalP"/>
    </source>
</evidence>
<keyword evidence="2" id="KW-0472">Membrane</keyword>
<reference evidence="5" key="1">
    <citation type="submission" date="2018-02" db="EMBL/GenBank/DDBJ databases">
        <authorList>
            <person name="Hausmann B."/>
        </authorList>
    </citation>
    <scope>NUCLEOTIDE SEQUENCE [LARGE SCALE GENOMIC DNA]</scope>
    <source>
        <strain evidence="5">Peat soil MAG SbA5</strain>
    </source>
</reference>
<dbReference type="Proteomes" id="UP000239735">
    <property type="component" value="Unassembled WGS sequence"/>
</dbReference>
<accession>A0A2N9L675</accession>
<dbReference type="PROSITE" id="PS51257">
    <property type="entry name" value="PROKAR_LIPOPROTEIN"/>
    <property type="match status" value="1"/>
</dbReference>